<dbReference type="RefSeq" id="WP_193417945.1">
    <property type="nucleotide sequence ID" value="NZ_JADCNN020000016.1"/>
</dbReference>
<reference evidence="2 3" key="1">
    <citation type="submission" date="2021-01" db="EMBL/GenBank/DDBJ databases">
        <title>Paenibacillus sp.nov. isolated from the rhizosphere soil of tomato plant.</title>
        <authorList>
            <person name="Thin K.K."/>
            <person name="Zhang X."/>
            <person name="He S."/>
        </authorList>
    </citation>
    <scope>NUCLEOTIDE SEQUENCE [LARGE SCALE GENOMIC DNA]</scope>
    <source>
        <strain evidence="2 3">DXFW5</strain>
    </source>
</reference>
<accession>A0ABS2HCI9</accession>
<proteinExistence type="predicted"/>
<evidence type="ECO:0000259" key="1">
    <source>
        <dbReference type="Pfam" id="PF01370"/>
    </source>
</evidence>
<dbReference type="InterPro" id="IPR050177">
    <property type="entry name" value="Lipid_A_modif_metabolic_enz"/>
</dbReference>
<dbReference type="InterPro" id="IPR001509">
    <property type="entry name" value="Epimerase_deHydtase"/>
</dbReference>
<dbReference type="Proteomes" id="UP001516620">
    <property type="component" value="Unassembled WGS sequence"/>
</dbReference>
<evidence type="ECO:0000313" key="2">
    <source>
        <dbReference type="EMBL" id="MBM6997238.1"/>
    </source>
</evidence>
<name>A0ABS2HCI9_9BACL</name>
<dbReference type="PANTHER" id="PTHR43245">
    <property type="entry name" value="BIFUNCTIONAL POLYMYXIN RESISTANCE PROTEIN ARNA"/>
    <property type="match status" value="1"/>
</dbReference>
<dbReference type="Pfam" id="PF01370">
    <property type="entry name" value="Epimerase"/>
    <property type="match status" value="1"/>
</dbReference>
<protein>
    <submittedName>
        <fullName evidence="2">NAD(P)-dependent oxidoreductase</fullName>
    </submittedName>
</protein>
<evidence type="ECO:0000313" key="3">
    <source>
        <dbReference type="Proteomes" id="UP001516620"/>
    </source>
</evidence>
<feature type="domain" description="NAD-dependent epimerase/dehydratase" evidence="1">
    <location>
        <begin position="4"/>
        <end position="215"/>
    </location>
</feature>
<gene>
    <name evidence="2" type="ORF">IM700_016380</name>
</gene>
<comment type="caution">
    <text evidence="2">The sequence shown here is derived from an EMBL/GenBank/DDBJ whole genome shotgun (WGS) entry which is preliminary data.</text>
</comment>
<dbReference type="Gene3D" id="3.40.50.720">
    <property type="entry name" value="NAD(P)-binding Rossmann-like Domain"/>
    <property type="match status" value="1"/>
</dbReference>
<dbReference type="SUPFAM" id="SSF51735">
    <property type="entry name" value="NAD(P)-binding Rossmann-fold domains"/>
    <property type="match status" value="1"/>
</dbReference>
<sequence>MRKALVTGATGYIGSNLVKKLLDTGWCINILLREQSDLGLIQDQKNQVQIHYYDGSVQTMIKVLCNVQPDVVFHLASYFVAEHTSEKIDFLAQSNIILGLHLLEGMHKSGSNLLINTGTSWQHYNNEDYNPVCLYAATKQAFEDILAYYVKAKGIKSITLKLFDTYGSNDPRSKLLSLLKKTVESQELLGMSGGEQIINLVHVKDVVQAFLIGAERLLSDCVTDSEAYAISAKEHQTVKQLVAIIEETINDKLPILWGERKYREREVMVPWNRGTTLPGWSPEISLRDGLKEYFKS</sequence>
<organism evidence="2 3">
    <name type="scientific">Paenibacillus rhizolycopersici</name>
    <dbReference type="NCBI Taxonomy" id="2780073"/>
    <lineage>
        <taxon>Bacteria</taxon>
        <taxon>Bacillati</taxon>
        <taxon>Bacillota</taxon>
        <taxon>Bacilli</taxon>
        <taxon>Bacillales</taxon>
        <taxon>Paenibacillaceae</taxon>
        <taxon>Paenibacillus</taxon>
    </lineage>
</organism>
<keyword evidence="3" id="KW-1185">Reference proteome</keyword>
<dbReference type="InterPro" id="IPR036291">
    <property type="entry name" value="NAD(P)-bd_dom_sf"/>
</dbReference>
<dbReference type="EMBL" id="JADCNN020000016">
    <property type="protein sequence ID" value="MBM6997238.1"/>
    <property type="molecule type" value="Genomic_DNA"/>
</dbReference>